<gene>
    <name evidence="3" type="ORF">GCM10011328_34630</name>
</gene>
<dbReference type="InterPro" id="IPR005586">
    <property type="entry name" value="ABC_trans_aux"/>
</dbReference>
<keyword evidence="3" id="KW-0449">Lipoprotein</keyword>
<sequence>MNLTAFINTACSLLLLSGCASSTPHYYTLVNASESTPPILVAAPFVIRLHPVSIPEQLNQPQLVVRRDNGEIVMPDNALWASPLPEEMRSALSEQLERALNTVEITGLTPTQDKPVVGISMAVQRFDAWPERRASMEVTWRLSFEAGTAEELLLTCRAQHQQATRGGIPGLVATQQALMHEVAQDIATSIKQHRCV</sequence>
<evidence type="ECO:0000313" key="4">
    <source>
        <dbReference type="Proteomes" id="UP000627464"/>
    </source>
</evidence>
<feature type="domain" description="ABC-type transport auxiliary lipoprotein component" evidence="2">
    <location>
        <begin position="27"/>
        <end position="187"/>
    </location>
</feature>
<dbReference type="Proteomes" id="UP000627464">
    <property type="component" value="Unassembled WGS sequence"/>
</dbReference>
<evidence type="ECO:0000313" key="3">
    <source>
        <dbReference type="EMBL" id="GGA56246.1"/>
    </source>
</evidence>
<dbReference type="EMBL" id="BMFZ01000010">
    <property type="protein sequence ID" value="GGA56246.1"/>
    <property type="molecule type" value="Genomic_DNA"/>
</dbReference>
<proteinExistence type="predicted"/>
<feature type="chain" id="PRO_5046887943" evidence="1">
    <location>
        <begin position="23"/>
        <end position="196"/>
    </location>
</feature>
<dbReference type="Pfam" id="PF03886">
    <property type="entry name" value="ABC_trans_aux"/>
    <property type="match status" value="1"/>
</dbReference>
<protein>
    <submittedName>
        <fullName evidence="3">Lipoprotein</fullName>
    </submittedName>
</protein>
<name>A0ABQ1H293_9GAMM</name>
<dbReference type="Gene3D" id="3.40.50.10610">
    <property type="entry name" value="ABC-type transport auxiliary lipoprotein component"/>
    <property type="match status" value="1"/>
</dbReference>
<dbReference type="RefSeq" id="WP_188474785.1">
    <property type="nucleotide sequence ID" value="NZ_BMFZ01000010.1"/>
</dbReference>
<reference evidence="4" key="1">
    <citation type="journal article" date="2019" name="Int. J. Syst. Evol. Microbiol.">
        <title>The Global Catalogue of Microorganisms (GCM) 10K type strain sequencing project: providing services to taxonomists for standard genome sequencing and annotation.</title>
        <authorList>
            <consortium name="The Broad Institute Genomics Platform"/>
            <consortium name="The Broad Institute Genome Sequencing Center for Infectious Disease"/>
            <person name="Wu L."/>
            <person name="Ma J."/>
        </authorList>
    </citation>
    <scope>NUCLEOTIDE SEQUENCE [LARGE SCALE GENOMIC DNA]</scope>
    <source>
        <strain evidence="4">CGMCC 1.12806</strain>
    </source>
</reference>
<keyword evidence="1" id="KW-0732">Signal</keyword>
<evidence type="ECO:0000256" key="1">
    <source>
        <dbReference type="SAM" id="SignalP"/>
    </source>
</evidence>
<dbReference type="SUPFAM" id="SSF159594">
    <property type="entry name" value="XCC0632-like"/>
    <property type="match status" value="1"/>
</dbReference>
<keyword evidence="4" id="KW-1185">Reference proteome</keyword>
<accession>A0ABQ1H293</accession>
<feature type="signal peptide" evidence="1">
    <location>
        <begin position="1"/>
        <end position="22"/>
    </location>
</feature>
<organism evidence="3 4">
    <name type="scientific">Hafnia psychrotolerans</name>
    <dbReference type="NCBI Taxonomy" id="1477018"/>
    <lineage>
        <taxon>Bacteria</taxon>
        <taxon>Pseudomonadati</taxon>
        <taxon>Pseudomonadota</taxon>
        <taxon>Gammaproteobacteria</taxon>
        <taxon>Enterobacterales</taxon>
        <taxon>Hafniaceae</taxon>
        <taxon>Hafnia</taxon>
    </lineage>
</organism>
<comment type="caution">
    <text evidence="3">The sequence shown here is derived from an EMBL/GenBank/DDBJ whole genome shotgun (WGS) entry which is preliminary data.</text>
</comment>
<evidence type="ECO:0000259" key="2">
    <source>
        <dbReference type="Pfam" id="PF03886"/>
    </source>
</evidence>